<name>X1RI65_9ZZZZ</name>
<evidence type="ECO:0000313" key="2">
    <source>
        <dbReference type="EMBL" id="GAI62840.1"/>
    </source>
</evidence>
<dbReference type="EMBL" id="BARV01046075">
    <property type="protein sequence ID" value="GAI62840.1"/>
    <property type="molecule type" value="Genomic_DNA"/>
</dbReference>
<evidence type="ECO:0000256" key="1">
    <source>
        <dbReference type="SAM" id="Phobius"/>
    </source>
</evidence>
<sequence>AGWIGSIINASIGGWTTVVSFPAIALALGFATVVGLF</sequence>
<keyword evidence="1" id="KW-0472">Membrane</keyword>
<accession>X1RI65</accession>
<organism evidence="2">
    <name type="scientific">marine sediment metagenome</name>
    <dbReference type="NCBI Taxonomy" id="412755"/>
    <lineage>
        <taxon>unclassified sequences</taxon>
        <taxon>metagenomes</taxon>
        <taxon>ecological metagenomes</taxon>
    </lineage>
</organism>
<comment type="caution">
    <text evidence="2">The sequence shown here is derived from an EMBL/GenBank/DDBJ whole genome shotgun (WGS) entry which is preliminary data.</text>
</comment>
<keyword evidence="1" id="KW-0812">Transmembrane</keyword>
<feature type="non-terminal residue" evidence="2">
    <location>
        <position position="1"/>
    </location>
</feature>
<feature type="transmembrane region" description="Helical" evidence="1">
    <location>
        <begin position="12"/>
        <end position="36"/>
    </location>
</feature>
<dbReference type="AlphaFoldDB" id="X1RI65"/>
<keyword evidence="1" id="KW-1133">Transmembrane helix</keyword>
<protein>
    <submittedName>
        <fullName evidence="2">Uncharacterized protein</fullName>
    </submittedName>
</protein>
<proteinExistence type="predicted"/>
<reference evidence="2" key="1">
    <citation type="journal article" date="2014" name="Front. Microbiol.">
        <title>High frequency of phylogenetically diverse reductive dehalogenase-homologous genes in deep subseafloor sedimentary metagenomes.</title>
        <authorList>
            <person name="Kawai M."/>
            <person name="Futagami T."/>
            <person name="Toyoda A."/>
            <person name="Takaki Y."/>
            <person name="Nishi S."/>
            <person name="Hori S."/>
            <person name="Arai W."/>
            <person name="Tsubouchi T."/>
            <person name="Morono Y."/>
            <person name="Uchiyama I."/>
            <person name="Ito T."/>
            <person name="Fujiyama A."/>
            <person name="Inagaki F."/>
            <person name="Takami H."/>
        </authorList>
    </citation>
    <scope>NUCLEOTIDE SEQUENCE</scope>
    <source>
        <strain evidence="2">Expedition CK06-06</strain>
    </source>
</reference>
<gene>
    <name evidence="2" type="ORF">S06H3_67015</name>
</gene>
<feature type="non-terminal residue" evidence="2">
    <location>
        <position position="37"/>
    </location>
</feature>